<evidence type="ECO:0000313" key="2">
    <source>
        <dbReference type="EMBL" id="QJA47795.1"/>
    </source>
</evidence>
<dbReference type="AlphaFoldDB" id="A0A6H1ZKK3"/>
<name>A0A6H1ZKK3_9ZZZZ</name>
<evidence type="ECO:0000256" key="1">
    <source>
        <dbReference type="SAM" id="Coils"/>
    </source>
</evidence>
<keyword evidence="1" id="KW-0175">Coiled coil</keyword>
<reference evidence="2" key="1">
    <citation type="submission" date="2020-03" db="EMBL/GenBank/DDBJ databases">
        <title>The deep terrestrial virosphere.</title>
        <authorList>
            <person name="Holmfeldt K."/>
            <person name="Nilsson E."/>
            <person name="Simone D."/>
            <person name="Lopez-Fernandez M."/>
            <person name="Wu X."/>
            <person name="de Brujin I."/>
            <person name="Lundin D."/>
            <person name="Andersson A."/>
            <person name="Bertilsson S."/>
            <person name="Dopson M."/>
        </authorList>
    </citation>
    <scope>NUCLEOTIDE SEQUENCE</scope>
    <source>
        <strain evidence="2">TM448A00735</strain>
    </source>
</reference>
<gene>
    <name evidence="2" type="ORF">TM448A00735_0013</name>
</gene>
<accession>A0A6H1ZKK3</accession>
<dbReference type="EMBL" id="MT144057">
    <property type="protein sequence ID" value="QJA47795.1"/>
    <property type="molecule type" value="Genomic_DNA"/>
</dbReference>
<organism evidence="2">
    <name type="scientific">viral metagenome</name>
    <dbReference type="NCBI Taxonomy" id="1070528"/>
    <lineage>
        <taxon>unclassified sequences</taxon>
        <taxon>metagenomes</taxon>
        <taxon>organismal metagenomes</taxon>
    </lineage>
</organism>
<feature type="coiled-coil region" evidence="1">
    <location>
        <begin position="132"/>
        <end position="159"/>
    </location>
</feature>
<protein>
    <submittedName>
        <fullName evidence="2">Uncharacterized protein</fullName>
    </submittedName>
</protein>
<sequence>MADEIGVGIDAETRSELQSLLMKVQKGPGRPMAGSRRRYVERWQKRIRSEFNSIMNIYHSERLPKLQEARVAAIHQEQQQLQLEQSQQFYQTQVLETMKEDASAGLRLVNRLLPEHLPPGAYDILRARALALATEEERLEKMEEVGKELEQRQRKLTIERLEREAKEPTLEERQRALHGEVLDFIATLEALDWATAYDVAEDWVKEKQAEGLDVKAIIVILKKYLRAKNLKESEERAARKRQITWQEEQKQISREKELREERKVGLEARRLAITEE</sequence>
<proteinExistence type="predicted"/>